<keyword evidence="6" id="KW-0653">Protein transport</keyword>
<evidence type="ECO:0000256" key="10">
    <source>
        <dbReference type="RuleBase" id="RU363032"/>
    </source>
</evidence>
<evidence type="ECO:0000256" key="1">
    <source>
        <dbReference type="ARBA" id="ARBA00004651"/>
    </source>
</evidence>
<feature type="transmembrane region" description="Helical" evidence="10">
    <location>
        <begin position="288"/>
        <end position="305"/>
    </location>
</feature>
<evidence type="ECO:0000256" key="2">
    <source>
        <dbReference type="ARBA" id="ARBA00022448"/>
    </source>
</evidence>
<name>A0ABZ2RMR2_9BACT</name>
<dbReference type="RefSeq" id="WP_205499453.1">
    <property type="nucleotide sequence ID" value="NZ_CP148066.1"/>
</dbReference>
<dbReference type="Pfam" id="PF00528">
    <property type="entry name" value="BPD_transp_1"/>
    <property type="match status" value="1"/>
</dbReference>
<reference evidence="12" key="1">
    <citation type="submission" date="2024-03" db="EMBL/GenBank/DDBJ databases">
        <title>Complete genome sequence of Mycoplasma gypis type strain B1/T1.</title>
        <authorList>
            <person name="Spergser J."/>
        </authorList>
    </citation>
    <scope>NUCLEOTIDE SEQUENCE [LARGE SCALE GENOMIC DNA]</scope>
    <source>
        <strain evidence="12">B1/T1</strain>
    </source>
</reference>
<dbReference type="CDD" id="cd06261">
    <property type="entry name" value="TM_PBP2"/>
    <property type="match status" value="1"/>
</dbReference>
<evidence type="ECO:0000259" key="11">
    <source>
        <dbReference type="PROSITE" id="PS50928"/>
    </source>
</evidence>
<feature type="transmembrane region" description="Helical" evidence="10">
    <location>
        <begin position="159"/>
        <end position="183"/>
    </location>
</feature>
<evidence type="ECO:0000313" key="12">
    <source>
        <dbReference type="EMBL" id="WXL28318.1"/>
    </source>
</evidence>
<evidence type="ECO:0000256" key="6">
    <source>
        <dbReference type="ARBA" id="ARBA00022927"/>
    </source>
</evidence>
<keyword evidence="5" id="KW-0571">Peptide transport</keyword>
<keyword evidence="4 10" id="KW-0812">Transmembrane</keyword>
<comment type="similarity">
    <text evidence="9">Belongs to the binding-protein-dependent transport system permease family. OppBC subfamily.</text>
</comment>
<keyword evidence="13" id="KW-1185">Reference proteome</keyword>
<evidence type="ECO:0000256" key="7">
    <source>
        <dbReference type="ARBA" id="ARBA00022989"/>
    </source>
</evidence>
<dbReference type="PROSITE" id="PS50928">
    <property type="entry name" value="ABC_TM1"/>
    <property type="match status" value="1"/>
</dbReference>
<accession>A0ABZ2RMR2</accession>
<dbReference type="EMBL" id="CP148066">
    <property type="protein sequence ID" value="WXL28318.1"/>
    <property type="molecule type" value="Genomic_DNA"/>
</dbReference>
<evidence type="ECO:0000256" key="5">
    <source>
        <dbReference type="ARBA" id="ARBA00022856"/>
    </source>
</evidence>
<keyword evidence="7 10" id="KW-1133">Transmembrane helix</keyword>
<comment type="subcellular location">
    <subcellularLocation>
        <location evidence="1 10">Cell membrane</location>
        <topology evidence="1 10">Multi-pass membrane protein</topology>
    </subcellularLocation>
</comment>
<feature type="transmembrane region" description="Helical" evidence="10">
    <location>
        <begin position="325"/>
        <end position="346"/>
    </location>
</feature>
<dbReference type="SUPFAM" id="SSF161098">
    <property type="entry name" value="MetI-like"/>
    <property type="match status" value="1"/>
</dbReference>
<feature type="transmembrane region" description="Helical" evidence="10">
    <location>
        <begin position="33"/>
        <end position="58"/>
    </location>
</feature>
<feature type="domain" description="ABC transmembrane type-1" evidence="11">
    <location>
        <begin position="160"/>
        <end position="345"/>
    </location>
</feature>
<evidence type="ECO:0000256" key="3">
    <source>
        <dbReference type="ARBA" id="ARBA00022475"/>
    </source>
</evidence>
<proteinExistence type="inferred from homology"/>
<organism evidence="12 13">
    <name type="scientific">[Mycoplasma] gypis</name>
    <dbReference type="NCBI Taxonomy" id="92404"/>
    <lineage>
        <taxon>Bacteria</taxon>
        <taxon>Bacillati</taxon>
        <taxon>Mycoplasmatota</taxon>
        <taxon>Mycoplasmoidales</taxon>
        <taxon>Metamycoplasmataceae</taxon>
        <taxon>Metamycoplasma</taxon>
    </lineage>
</organism>
<sequence length="355" mass="41295">MLETQKHSFSFVKENKNKISVLTKKTNSFKRFFSNWIGVTLMIIWLLLIIFSLISFFWTTQPYKNLHNINLDQNVVPWFSNSHNSQIKILINPNDIIYKKILLGLNSEPKIHYEIVRDSLVPQIQFNILEYIQKFSNGNIALLGTDSSGKDVLVNTLQLFFYSVGSSIVLFTLEMLFGLFFGTWLASKQNNLTNFFIKLSGSFITIPDIIYILVVLVSFGSLWSVIVMIFVTGFVRLSYWAHTYAADEYKKDYILALKSINVSSFRIIIRHVIPAIFGRILILFARRIGYIIFLIATISFLGYNIDWNLVSLFKENWPDRSKNIFQILFPTLYLFVFLVINQFLAIEIAKVIDFY</sequence>
<evidence type="ECO:0000313" key="13">
    <source>
        <dbReference type="Proteomes" id="UP001460679"/>
    </source>
</evidence>
<evidence type="ECO:0000256" key="9">
    <source>
        <dbReference type="ARBA" id="ARBA00024202"/>
    </source>
</evidence>
<dbReference type="PANTHER" id="PTHR43386">
    <property type="entry name" value="OLIGOPEPTIDE TRANSPORT SYSTEM PERMEASE PROTEIN APPC"/>
    <property type="match status" value="1"/>
</dbReference>
<evidence type="ECO:0000256" key="4">
    <source>
        <dbReference type="ARBA" id="ARBA00022692"/>
    </source>
</evidence>
<gene>
    <name evidence="12" type="ORF">WG616_03055</name>
</gene>
<dbReference type="InterPro" id="IPR050366">
    <property type="entry name" value="BP-dependent_transpt_permease"/>
</dbReference>
<dbReference type="Gene3D" id="1.10.3720.10">
    <property type="entry name" value="MetI-like"/>
    <property type="match status" value="1"/>
</dbReference>
<keyword evidence="8 10" id="KW-0472">Membrane</keyword>
<dbReference type="InterPro" id="IPR035906">
    <property type="entry name" value="MetI-like_sf"/>
</dbReference>
<evidence type="ECO:0000256" key="8">
    <source>
        <dbReference type="ARBA" id="ARBA00023136"/>
    </source>
</evidence>
<dbReference type="PANTHER" id="PTHR43386:SF24">
    <property type="entry name" value="OLIGOPEPTIDE TRANSPORT SYSTEM PERMEASE PROTEIN AMID"/>
    <property type="match status" value="1"/>
</dbReference>
<dbReference type="Proteomes" id="UP001460679">
    <property type="component" value="Chromosome"/>
</dbReference>
<protein>
    <submittedName>
        <fullName evidence="12">ABC transporter permease subunit</fullName>
    </submittedName>
</protein>
<keyword evidence="3" id="KW-1003">Cell membrane</keyword>
<dbReference type="InterPro" id="IPR000515">
    <property type="entry name" value="MetI-like"/>
</dbReference>
<keyword evidence="2 10" id="KW-0813">Transport</keyword>